<dbReference type="Pfam" id="PF02384">
    <property type="entry name" value="N6_Mtase"/>
    <property type="match status" value="1"/>
</dbReference>
<dbReference type="AlphaFoldDB" id="A0A7M1SS23"/>
<dbReference type="InterPro" id="IPR003356">
    <property type="entry name" value="DNA_methylase_A-5"/>
</dbReference>
<keyword evidence="5" id="KW-0680">Restriction system</keyword>
<evidence type="ECO:0000259" key="8">
    <source>
        <dbReference type="Pfam" id="PF12476"/>
    </source>
</evidence>
<evidence type="ECO:0000256" key="2">
    <source>
        <dbReference type="ARBA" id="ARBA00022603"/>
    </source>
</evidence>
<evidence type="ECO:0000313" key="10">
    <source>
        <dbReference type="EMBL" id="QOR69383.1"/>
    </source>
</evidence>
<evidence type="ECO:0000256" key="4">
    <source>
        <dbReference type="ARBA" id="ARBA00022691"/>
    </source>
</evidence>
<reference evidence="10 11" key="1">
    <citation type="submission" date="2020-10" db="EMBL/GenBank/DDBJ databases">
        <title>Haloactinobacterium sp. RN3S43, a bacterium isolated from saline soil.</title>
        <authorList>
            <person name="Sun J.-Q."/>
        </authorList>
    </citation>
    <scope>NUCLEOTIDE SEQUENCE [LARGE SCALE GENOMIC DNA]</scope>
    <source>
        <strain evidence="10 11">RN3S43</strain>
    </source>
</reference>
<dbReference type="GO" id="GO:0005524">
    <property type="term" value="F:ATP binding"/>
    <property type="evidence" value="ECO:0007669"/>
    <property type="project" value="InterPro"/>
</dbReference>
<dbReference type="GO" id="GO:0032259">
    <property type="term" value="P:methylation"/>
    <property type="evidence" value="ECO:0007669"/>
    <property type="project" value="UniProtKB-KW"/>
</dbReference>
<evidence type="ECO:0000256" key="5">
    <source>
        <dbReference type="ARBA" id="ARBA00022747"/>
    </source>
</evidence>
<dbReference type="RefSeq" id="WP_193495724.1">
    <property type="nucleotide sequence ID" value="NZ_CP063169.1"/>
</dbReference>
<dbReference type="Gene3D" id="3.40.50.300">
    <property type="entry name" value="P-loop containing nucleotide triphosphate hydrolases"/>
    <property type="match status" value="2"/>
</dbReference>
<dbReference type="GO" id="GO:0009007">
    <property type="term" value="F:site-specific DNA-methyltransferase (adenine-specific) activity"/>
    <property type="evidence" value="ECO:0007669"/>
    <property type="project" value="UniProtKB-EC"/>
</dbReference>
<gene>
    <name evidence="10" type="ORF">IM660_11810</name>
</gene>
<dbReference type="Pfam" id="PF13304">
    <property type="entry name" value="AAA_21"/>
    <property type="match status" value="1"/>
</dbReference>
<dbReference type="InterPro" id="IPR022532">
    <property type="entry name" value="DUF3696"/>
</dbReference>
<dbReference type="CDD" id="cd02440">
    <property type="entry name" value="AdoMet_MTases"/>
    <property type="match status" value="1"/>
</dbReference>
<dbReference type="GO" id="GO:0003677">
    <property type="term" value="F:DNA binding"/>
    <property type="evidence" value="ECO:0007669"/>
    <property type="project" value="InterPro"/>
</dbReference>
<dbReference type="PANTHER" id="PTHR42933">
    <property type="entry name" value="SLR6095 PROTEIN"/>
    <property type="match status" value="1"/>
</dbReference>
<sequence>MSSHGKRLSWELLDATRGLGVERGVDLVLHALFVRWVTTHNDDVEGWRELRAAATDERLVQCFIRFDISREQTDEARLDDAEAYPGTLRTILHLIDRSIPWTATVAEQHEQIADTFDESLGYLSRLGKQAGESETPVAVADLMATLTVRPGDYVLDPVCGNGTGLLAAARAQPEVSVSGFDINQRVARRASMRLKIHGVDTADWFGPRCADAFDEPQTGDVDVVLAQPPWNLTFTDRQRHTIRRLARGMLSGKSAAPQGDMPWLLLALDALRANGRAALVLSRSSLMPRYRAYHEYLLQSGAVEAIISLPPGVFRHTGISTVLWLLRARTARRCESVALIDAQTLVETADKGQVHIGPGAIAALVDIVAGSRDTGTITAPVHVARTVDSHELDLDRGLDPALYLDEPPGEQVTHPAPDRRLLTRVELSNFKAFGAPKQMPLAPLTLVYGANSAGKSTLVQSLLLLKQSLGSDALVTQGPLLNVGGFRGLVHRHADEPVKMTLTYGTLPAWIRAEGTPDPTLARHVGWTFESNASGQGAVTETTIRFGDYGLVFGRDPGASAFTLNRGDLYEVFRGVASGTLLYPFDARHHQDGDEVEQARRLKGREQNARRALRALERNGVDTIHVRANGIMPTNDVLLSPRRSGGDRREQGIVDSYLNRTTKLAGGVAAEVTQLLENVVWLGPLRSVPQRVYDRADASSATGDGRDVAIYLFDHATVVTQVNEWLKRLEVPYSLDVIPVNAGNAAHLVGDLVAVSLTDSRSDVNVTPADVGFGISQVLPIVVELLSRRNSIVVIEQPETHLHPRLQARLADLLIDTTRQGRQGNQLIVETHSEHLILRVQRRIREGSLDPSSVSVVYVDQSPEGDTTIKPLRLDEQGEFLDEWPHGFFDERLDELFGAF</sequence>
<protein>
    <recommendedName>
        <fullName evidence="1">site-specific DNA-methyltransferase (adenine-specific)</fullName>
        <ecNumber evidence="1">2.1.1.72</ecNumber>
    </recommendedName>
</protein>
<evidence type="ECO:0000259" key="7">
    <source>
        <dbReference type="Pfam" id="PF02384"/>
    </source>
</evidence>
<dbReference type="PRINTS" id="PR00507">
    <property type="entry name" value="N12N6MTFRASE"/>
</dbReference>
<dbReference type="Pfam" id="PF12476">
    <property type="entry name" value="DUF3696"/>
    <property type="match status" value="1"/>
</dbReference>
<accession>A0A7M1SS23</accession>
<dbReference type="InterPro" id="IPR051537">
    <property type="entry name" value="DNA_Adenine_Mtase"/>
</dbReference>
<evidence type="ECO:0000256" key="6">
    <source>
        <dbReference type="ARBA" id="ARBA00047942"/>
    </source>
</evidence>
<feature type="domain" description="DUF3696" evidence="8">
    <location>
        <begin position="849"/>
        <end position="896"/>
    </location>
</feature>
<keyword evidence="2" id="KW-0489">Methyltransferase</keyword>
<evidence type="ECO:0000256" key="3">
    <source>
        <dbReference type="ARBA" id="ARBA00022679"/>
    </source>
</evidence>
<organism evidence="10 11">
    <name type="scientific">Ruania alkalisoli</name>
    <dbReference type="NCBI Taxonomy" id="2779775"/>
    <lineage>
        <taxon>Bacteria</taxon>
        <taxon>Bacillati</taxon>
        <taxon>Actinomycetota</taxon>
        <taxon>Actinomycetes</taxon>
        <taxon>Micrococcales</taxon>
        <taxon>Ruaniaceae</taxon>
        <taxon>Ruania</taxon>
    </lineage>
</organism>
<dbReference type="GO" id="GO:0008170">
    <property type="term" value="F:N-methyltransferase activity"/>
    <property type="evidence" value="ECO:0007669"/>
    <property type="project" value="InterPro"/>
</dbReference>
<feature type="domain" description="ATPase AAA-type core" evidence="9">
    <location>
        <begin position="754"/>
        <end position="837"/>
    </location>
</feature>
<dbReference type="KEGG" id="halt:IM660_11810"/>
<dbReference type="Gene3D" id="3.40.50.150">
    <property type="entry name" value="Vaccinia Virus protein VP39"/>
    <property type="match status" value="1"/>
</dbReference>
<dbReference type="SUPFAM" id="SSF52540">
    <property type="entry name" value="P-loop containing nucleoside triphosphate hydrolases"/>
    <property type="match status" value="1"/>
</dbReference>
<evidence type="ECO:0000259" key="9">
    <source>
        <dbReference type="Pfam" id="PF13304"/>
    </source>
</evidence>
<keyword evidence="3" id="KW-0808">Transferase</keyword>
<comment type="catalytic activity">
    <reaction evidence="6">
        <text>a 2'-deoxyadenosine in DNA + S-adenosyl-L-methionine = an N(6)-methyl-2'-deoxyadenosine in DNA + S-adenosyl-L-homocysteine + H(+)</text>
        <dbReference type="Rhea" id="RHEA:15197"/>
        <dbReference type="Rhea" id="RHEA-COMP:12418"/>
        <dbReference type="Rhea" id="RHEA-COMP:12419"/>
        <dbReference type="ChEBI" id="CHEBI:15378"/>
        <dbReference type="ChEBI" id="CHEBI:57856"/>
        <dbReference type="ChEBI" id="CHEBI:59789"/>
        <dbReference type="ChEBI" id="CHEBI:90615"/>
        <dbReference type="ChEBI" id="CHEBI:90616"/>
        <dbReference type="EC" id="2.1.1.72"/>
    </reaction>
</comment>
<dbReference type="EC" id="2.1.1.72" evidence="1"/>
<dbReference type="EMBL" id="CP063169">
    <property type="protein sequence ID" value="QOR69383.1"/>
    <property type="molecule type" value="Genomic_DNA"/>
</dbReference>
<keyword evidence="11" id="KW-1185">Reference proteome</keyword>
<feature type="domain" description="DNA methylase adenine-specific" evidence="7">
    <location>
        <begin position="120"/>
        <end position="376"/>
    </location>
</feature>
<evidence type="ECO:0000313" key="11">
    <source>
        <dbReference type="Proteomes" id="UP000593758"/>
    </source>
</evidence>
<name>A0A7M1SS23_9MICO</name>
<dbReference type="InterPro" id="IPR029063">
    <property type="entry name" value="SAM-dependent_MTases_sf"/>
</dbReference>
<dbReference type="GO" id="GO:0009307">
    <property type="term" value="P:DNA restriction-modification system"/>
    <property type="evidence" value="ECO:0007669"/>
    <property type="project" value="UniProtKB-KW"/>
</dbReference>
<proteinExistence type="predicted"/>
<evidence type="ECO:0000256" key="1">
    <source>
        <dbReference type="ARBA" id="ARBA00011900"/>
    </source>
</evidence>
<dbReference type="PANTHER" id="PTHR42933:SF3">
    <property type="entry name" value="TYPE I RESTRICTION ENZYME MJAVIII METHYLASE SUBUNIT"/>
    <property type="match status" value="1"/>
</dbReference>
<dbReference type="SUPFAM" id="SSF53335">
    <property type="entry name" value="S-adenosyl-L-methionine-dependent methyltransferases"/>
    <property type="match status" value="1"/>
</dbReference>
<dbReference type="Proteomes" id="UP000593758">
    <property type="component" value="Chromosome"/>
</dbReference>
<dbReference type="InterPro" id="IPR003959">
    <property type="entry name" value="ATPase_AAA_core"/>
</dbReference>
<dbReference type="InterPro" id="IPR027417">
    <property type="entry name" value="P-loop_NTPase"/>
</dbReference>
<dbReference type="GO" id="GO:0016887">
    <property type="term" value="F:ATP hydrolysis activity"/>
    <property type="evidence" value="ECO:0007669"/>
    <property type="project" value="InterPro"/>
</dbReference>
<keyword evidence="4" id="KW-0949">S-adenosyl-L-methionine</keyword>